<name>A0A8J5R917_9HYME</name>
<dbReference type="PANTHER" id="PTHR47890">
    <property type="entry name" value="LD24308P"/>
    <property type="match status" value="1"/>
</dbReference>
<dbReference type="EMBL" id="JAAOIC020000019">
    <property type="protein sequence ID" value="KAG8040964.1"/>
    <property type="molecule type" value="Genomic_DNA"/>
</dbReference>
<reference evidence="2" key="1">
    <citation type="submission" date="2020-03" db="EMBL/GenBank/DDBJ databases">
        <authorList>
            <person name="Chebbi M.A."/>
            <person name="Drezen J.M."/>
        </authorList>
    </citation>
    <scope>NUCLEOTIDE SEQUENCE</scope>
    <source>
        <tissue evidence="2">Whole body</tissue>
    </source>
</reference>
<feature type="chain" id="PRO_5035319499" evidence="1">
    <location>
        <begin position="23"/>
        <end position="663"/>
    </location>
</feature>
<proteinExistence type="predicted"/>
<comment type="caution">
    <text evidence="2">The sequence shown here is derived from an EMBL/GenBank/DDBJ whole genome shotgun (WGS) entry which is preliminary data.</text>
</comment>
<protein>
    <submittedName>
        <fullName evidence="2">Uncharacterized protein</fullName>
    </submittedName>
</protein>
<dbReference type="Proteomes" id="UP000729913">
    <property type="component" value="Unassembled WGS sequence"/>
</dbReference>
<evidence type="ECO:0000313" key="2">
    <source>
        <dbReference type="EMBL" id="KAG8040964.1"/>
    </source>
</evidence>
<reference evidence="2" key="2">
    <citation type="submission" date="2021-04" db="EMBL/GenBank/DDBJ databases">
        <title>Genome-wide patterns of bracovirus chromosomal integration into multiple host tissues during parasitism.</title>
        <authorList>
            <person name="Chebbi M.A.C."/>
        </authorList>
    </citation>
    <scope>NUCLEOTIDE SEQUENCE</scope>
    <source>
        <tissue evidence="2">Whole body</tissue>
    </source>
</reference>
<evidence type="ECO:0000256" key="1">
    <source>
        <dbReference type="SAM" id="SignalP"/>
    </source>
</evidence>
<gene>
    <name evidence="2" type="ORF">G9C98_001952</name>
</gene>
<dbReference type="Pfam" id="PF16061">
    <property type="entry name" value="DUF4803"/>
    <property type="match status" value="1"/>
</dbReference>
<sequence>MILKSCTCFFTFLAVFISQTTSIAVKDIYNINEVSKYVDAIHDKILAVELVKNVTDEEKYRVLKEVFNHMVTVLEELNAVTTDSKGDFWPLDLPEFLKMFDREKMKHNYFPPCFLSSFTGTISERLRMIDVPVDSIFGIKKIFFDNKHDLCSFVPKFLIFVNTDERFPHEGIDEEYLKLLDNIAAQMTGGIQHRFCHKSTPLHQGMLDYFREVMTAYLKKSVMIYHLNVIHAGCTNENQKSWMKKYVKEIKNTYRMSINQTMAVLKNIKHSMFRCDPQFNTTDRQKTHLELERMMQTVIIREEDLTTDESCSHNCDLESIKPTINLDECADYRDCQYIEGSYEICEANPKSSRLYQWVVYEKGVFYGDNSTDLCVNNIVERYSKLSFTKFRWCDYCVCTCVKKPSKNRDVIAAISFRDQVSDMRKNLVVVGIRFIKKDQMIHIQIKEGKIRPRRFIDHGAWKETEKFFYDYSKKTLFVINDDETQSPLQLGIDYGLPEEIHFDDLVAPEGFVVTGVRFRFAGDSLGFPKKINGSIQLQIRVTPFDYFTGKLKDITQTKWIVPELKATRKELVLAEPDLPTKSSTNKLDSKTDQFVKFKASDLKKDVGQSTVPFFDAQETEEEHEAPLGGVGLIHRGQEGFGGFLAFRVFDLDLTNNFNGTYDH</sequence>
<keyword evidence="1" id="KW-0732">Signal</keyword>
<dbReference type="PANTHER" id="PTHR47890:SF1">
    <property type="entry name" value="LD24308P"/>
    <property type="match status" value="1"/>
</dbReference>
<feature type="signal peptide" evidence="1">
    <location>
        <begin position="1"/>
        <end position="22"/>
    </location>
</feature>
<keyword evidence="3" id="KW-1185">Reference proteome</keyword>
<accession>A0A8J5R917</accession>
<dbReference type="InterPro" id="IPR032062">
    <property type="entry name" value="DUF4803"/>
</dbReference>
<dbReference type="AlphaFoldDB" id="A0A8J5R917"/>
<dbReference type="OrthoDB" id="7655935at2759"/>
<evidence type="ECO:0000313" key="3">
    <source>
        <dbReference type="Proteomes" id="UP000729913"/>
    </source>
</evidence>
<organism evidence="2 3">
    <name type="scientific">Cotesia typhae</name>
    <dbReference type="NCBI Taxonomy" id="2053667"/>
    <lineage>
        <taxon>Eukaryota</taxon>
        <taxon>Metazoa</taxon>
        <taxon>Ecdysozoa</taxon>
        <taxon>Arthropoda</taxon>
        <taxon>Hexapoda</taxon>
        <taxon>Insecta</taxon>
        <taxon>Pterygota</taxon>
        <taxon>Neoptera</taxon>
        <taxon>Endopterygota</taxon>
        <taxon>Hymenoptera</taxon>
        <taxon>Apocrita</taxon>
        <taxon>Ichneumonoidea</taxon>
        <taxon>Braconidae</taxon>
        <taxon>Microgastrinae</taxon>
        <taxon>Cotesia</taxon>
    </lineage>
</organism>